<dbReference type="PROSITE" id="PS50010">
    <property type="entry name" value="DH_2"/>
    <property type="match status" value="1"/>
</dbReference>
<dbReference type="GO" id="GO:0032955">
    <property type="term" value="P:regulation of division septum assembly"/>
    <property type="evidence" value="ECO:0007669"/>
    <property type="project" value="TreeGrafter"/>
</dbReference>
<evidence type="ECO:0000313" key="5">
    <source>
        <dbReference type="Proteomes" id="UP000235786"/>
    </source>
</evidence>
<sequence length="1546" mass="170795">MVRVTDELALSQDQVSLYYTTDPYLGNLPVFVFHGPSTTSNSTLNSSRIQVHVFSAGGFQSFARITISPNSPFYQSVNFLPRDKQGDEICRGLAFGLFKYFKELPELVRTGLIFQSSNARGKRPGSAPTLFGEQHAADLAGSMVKVENIGEVTQDIEAALRPQYINHLDIDLVLPPGAIVPVKEEDNEEHNEDEELPDQTLKKYGVYAPLIKLFGEVAFLPTAKLRRAPSRPTSLNRTRSFLKDQKKSLRREMSEFVDTEERYVMKMHELVNHLADDFRLKAKNREFGSFSPSEQDLEKLFPQCLDKILQINNAFLRAIRKVMDESEEDAMRDLEAPVVSSTGSRYGGGGRLKDPTGALAFAKALLEWFPQFADCYQEYIRASQDFPQIITSFMRQPSSFRERVQHTGEQKLRSIVIEPVQRLPRYSLFIDNIVNYLPVLHPALQPMLKARDVITSICSLDPPTTDKSQVVNRLRNLIDSWPSSLHPPGRLITAVDFVELAAPYRPSIDNTIREGMFLLFADCVVLLRKARDCTLSARGLVAEVDKPSTATMMASVTAAAGGQKKIYELTFCGWHILGDTRFTMSEDGLSVAMVSLHELKDPGVGRERTSPAPTIRKFILQNAYDGKALKFTEEITKAKIEGRFSEAERETEKWCFRSIRLQAAEFTLHTAIFEEGIDTLIEGRKEPASIRIVIDHEKGTKGAPVGHYGVDIVANVKVLGGGSKYRLEVSGLNEKFFADEVVLEHLLPTFTKRANDLLRAQFDISNPALTGPFSSFNSKVLKAIRVVGGAEKSKSFRPPSPAKILSSFFSGGFNSSTSSLSHTGSISSKHQRTPVLGTVPSLPPLSRNNSTHSIQDVDLRSSLRTGDEKPTNPLVRLEETFTGYIAALQARKGNIIGRVLRSRAAADELAINAVYNTFIENPFDQRTSSEVSVDVLFVAFEKYLRMAWKDQMGQVMSLATLNALQDKALKMFPGDFVDYVKMIFGEMAPQNRRAFIAIIKLLADLLDGCGNDGDRGALTAAFAELLVIDGQPHDYINLLDRMVEDQDRLFDDIGPGAVNGLTSGEGSAFGSISGARSNHSTTGSLTSNASSLRKRFADTLLRQNSTKESDRPSVWRTLSKSSRSVATGEPMAPSSLSKVSLNRSRSIESPNRRPMSRDRPTVVGAFDERPASSQGPVNRLSTIGASPPPDEQEATKSLKKKRRSSLSDLKSLMAQATLRGSSPSSPSPNRGLGLKFNTSPRTPSPTKIPVAGGVMDRKRPALYLTGSPGQKESSPMNSSASRNVGNLTERPNNIMSTPDVVVVKDLWPVGAKGHQKTSSLSSNIPTLHGRTASASRPTSSPGKSQPQKLRLQSPAKLRERLQNEAKAINEAEADLRSEISKIGEEMAKLNVSSPDRSPRVQTLGTTLETLESHVREFVEVFTARNDALKNEVEKSLQASELKVKGLDQLYIESSAENELLYDKFNGELGKIVRALRGKGREDKEELVSKVKERSEEAAKVKKENSRLKREVLTLRTLLKGNDCNSCVSANAAFHEGMRKIQEAAEY</sequence>
<reference evidence="4 5" key="1">
    <citation type="submission" date="2016-04" db="EMBL/GenBank/DDBJ databases">
        <title>A degradative enzymes factory behind the ericoid mycorrhizal symbiosis.</title>
        <authorList>
            <consortium name="DOE Joint Genome Institute"/>
            <person name="Martino E."/>
            <person name="Morin E."/>
            <person name="Grelet G."/>
            <person name="Kuo A."/>
            <person name="Kohler A."/>
            <person name="Daghino S."/>
            <person name="Barry K."/>
            <person name="Choi C."/>
            <person name="Cichocki N."/>
            <person name="Clum A."/>
            <person name="Copeland A."/>
            <person name="Hainaut M."/>
            <person name="Haridas S."/>
            <person name="Labutti K."/>
            <person name="Lindquist E."/>
            <person name="Lipzen A."/>
            <person name="Khouja H.-R."/>
            <person name="Murat C."/>
            <person name="Ohm R."/>
            <person name="Olson A."/>
            <person name="Spatafora J."/>
            <person name="Veneault-Fourrey C."/>
            <person name="Henrissat B."/>
            <person name="Grigoriev I."/>
            <person name="Martin F."/>
            <person name="Perotto S."/>
        </authorList>
    </citation>
    <scope>NUCLEOTIDE SEQUENCE [LARGE SCALE GENOMIC DNA]</scope>
    <source>
        <strain evidence="4 5">F</strain>
    </source>
</reference>
<dbReference type="SMART" id="SM00325">
    <property type="entry name" value="RhoGEF"/>
    <property type="match status" value="1"/>
</dbReference>
<dbReference type="Pfam" id="PF00621">
    <property type="entry name" value="RhoGEF"/>
    <property type="match status" value="1"/>
</dbReference>
<dbReference type="OrthoDB" id="4066896at2759"/>
<feature type="compositionally biased region" description="Basic and acidic residues" evidence="2">
    <location>
        <begin position="1155"/>
        <end position="1170"/>
    </location>
</feature>
<feature type="coiled-coil region" evidence="1">
    <location>
        <begin position="1483"/>
        <end position="1510"/>
    </location>
</feature>
<dbReference type="InterPro" id="IPR051492">
    <property type="entry name" value="Dynamin-Rho_GEF"/>
</dbReference>
<dbReference type="Gene3D" id="1.20.900.10">
    <property type="entry name" value="Dbl homology (DH) domain"/>
    <property type="match status" value="1"/>
</dbReference>
<proteinExistence type="predicted"/>
<dbReference type="STRING" id="1149755.A0A2J6RB84"/>
<dbReference type="Pfam" id="PF25351">
    <property type="entry name" value="PH_BUD3_C"/>
    <property type="match status" value="1"/>
</dbReference>
<dbReference type="PANTHER" id="PTHR22834:SF21">
    <property type="entry name" value="GUANYL NUCLEOTIDE EXCHANGE FACTOR, PUTATIVE (AFU_ORTHOLOGUE AFUA_5G11890)-RELATED"/>
    <property type="match status" value="1"/>
</dbReference>
<evidence type="ECO:0000256" key="1">
    <source>
        <dbReference type="SAM" id="Coils"/>
    </source>
</evidence>
<gene>
    <name evidence="4" type="ORF">L207DRAFT_636963</name>
</gene>
<feature type="region of interest" description="Disordered" evidence="2">
    <location>
        <begin position="1312"/>
        <end position="1355"/>
    </location>
</feature>
<accession>A0A2J6RB84</accession>
<feature type="compositionally biased region" description="Polar residues" evidence="2">
    <location>
        <begin position="1171"/>
        <end position="1184"/>
    </location>
</feature>
<dbReference type="InterPro" id="IPR035899">
    <property type="entry name" value="DBL_dom_sf"/>
</dbReference>
<evidence type="ECO:0000259" key="3">
    <source>
        <dbReference type="PROSITE" id="PS50010"/>
    </source>
</evidence>
<evidence type="ECO:0000256" key="2">
    <source>
        <dbReference type="SAM" id="MobiDB-lite"/>
    </source>
</evidence>
<feature type="compositionally biased region" description="Polar residues" evidence="2">
    <location>
        <begin position="1316"/>
        <end position="1325"/>
    </location>
</feature>
<dbReference type="GO" id="GO:0031991">
    <property type="term" value="P:regulation of actomyosin contractile ring contraction"/>
    <property type="evidence" value="ECO:0007669"/>
    <property type="project" value="TreeGrafter"/>
</dbReference>
<name>A0A2J6RB84_HYAVF</name>
<evidence type="ECO:0000313" key="4">
    <source>
        <dbReference type="EMBL" id="PMD35757.1"/>
    </source>
</evidence>
<feature type="compositionally biased region" description="Polar residues" evidence="2">
    <location>
        <begin position="1134"/>
        <end position="1149"/>
    </location>
</feature>
<dbReference type="InterPro" id="IPR000219">
    <property type="entry name" value="DH_dom"/>
</dbReference>
<feature type="region of interest" description="Disordered" evidence="2">
    <location>
        <begin position="1100"/>
        <end position="1292"/>
    </location>
</feature>
<keyword evidence="5" id="KW-1185">Reference proteome</keyword>
<feature type="compositionally biased region" description="Polar residues" evidence="2">
    <location>
        <begin position="1332"/>
        <end position="1347"/>
    </location>
</feature>
<dbReference type="PANTHER" id="PTHR22834">
    <property type="entry name" value="NUCLEAR FUSION PROTEIN FUS2"/>
    <property type="match status" value="1"/>
</dbReference>
<dbReference type="InterPro" id="IPR057454">
    <property type="entry name" value="Bud3_C"/>
</dbReference>
<feature type="region of interest" description="Disordered" evidence="2">
    <location>
        <begin position="820"/>
        <end position="854"/>
    </location>
</feature>
<protein>
    <recommendedName>
        <fullName evidence="3">DH domain-containing protein</fullName>
    </recommendedName>
</protein>
<feature type="compositionally biased region" description="Polar residues" evidence="2">
    <location>
        <begin position="1116"/>
        <end position="1125"/>
    </location>
</feature>
<feature type="compositionally biased region" description="Polar residues" evidence="2">
    <location>
        <begin position="1267"/>
        <end position="1292"/>
    </location>
</feature>
<dbReference type="GO" id="GO:0005737">
    <property type="term" value="C:cytoplasm"/>
    <property type="evidence" value="ECO:0007669"/>
    <property type="project" value="TreeGrafter"/>
</dbReference>
<feature type="compositionally biased region" description="Polar residues" evidence="2">
    <location>
        <begin position="1236"/>
        <end position="1245"/>
    </location>
</feature>
<organism evidence="4 5">
    <name type="scientific">Hyaloscypha variabilis (strain UAMH 11265 / GT02V1 / F)</name>
    <name type="common">Meliniomyces variabilis</name>
    <dbReference type="NCBI Taxonomy" id="1149755"/>
    <lineage>
        <taxon>Eukaryota</taxon>
        <taxon>Fungi</taxon>
        <taxon>Dikarya</taxon>
        <taxon>Ascomycota</taxon>
        <taxon>Pezizomycotina</taxon>
        <taxon>Leotiomycetes</taxon>
        <taxon>Helotiales</taxon>
        <taxon>Hyaloscyphaceae</taxon>
        <taxon>Hyaloscypha</taxon>
        <taxon>Hyaloscypha variabilis</taxon>
    </lineage>
</organism>
<dbReference type="GO" id="GO:0005085">
    <property type="term" value="F:guanyl-nucleotide exchange factor activity"/>
    <property type="evidence" value="ECO:0007669"/>
    <property type="project" value="InterPro"/>
</dbReference>
<dbReference type="SUPFAM" id="SSF48065">
    <property type="entry name" value="DBL homology domain (DH-domain)"/>
    <property type="match status" value="1"/>
</dbReference>
<dbReference type="Proteomes" id="UP000235786">
    <property type="component" value="Unassembled WGS sequence"/>
</dbReference>
<dbReference type="EMBL" id="KZ613951">
    <property type="protein sequence ID" value="PMD35757.1"/>
    <property type="molecule type" value="Genomic_DNA"/>
</dbReference>
<feature type="domain" description="DH" evidence="3">
    <location>
        <begin position="248"/>
        <end position="457"/>
    </location>
</feature>
<keyword evidence="1" id="KW-0175">Coiled coil</keyword>